<dbReference type="PANTHER" id="PTHR32329">
    <property type="entry name" value="BIFUNCTIONAL PROTEIN [INCLUDES 2-HYDROXYACYL-COA DEHYDRATASE (N-TER) AND ITS ACTIVATOR DOMAIN (C_TERM)-RELATED"/>
    <property type="match status" value="1"/>
</dbReference>
<organism evidence="2 3">
    <name type="scientific">Methylomusa anaerophila</name>
    <dbReference type="NCBI Taxonomy" id="1930071"/>
    <lineage>
        <taxon>Bacteria</taxon>
        <taxon>Bacillati</taxon>
        <taxon>Bacillota</taxon>
        <taxon>Negativicutes</taxon>
        <taxon>Selenomonadales</taxon>
        <taxon>Sporomusaceae</taxon>
        <taxon>Methylomusa</taxon>
    </lineage>
</organism>
<evidence type="ECO:0000313" key="3">
    <source>
        <dbReference type="Proteomes" id="UP000276437"/>
    </source>
</evidence>
<keyword evidence="3" id="KW-1185">Reference proteome</keyword>
<name>A0A348ANN8_9FIRM</name>
<dbReference type="InterPro" id="IPR051805">
    <property type="entry name" value="Dehydratase_Activator_Redct"/>
</dbReference>
<dbReference type="Gene3D" id="3.40.50.11900">
    <property type="match status" value="1"/>
</dbReference>
<feature type="domain" description="DUF2229" evidence="1">
    <location>
        <begin position="10"/>
        <end position="208"/>
    </location>
</feature>
<dbReference type="RefSeq" id="WP_232035487.1">
    <property type="nucleotide sequence ID" value="NZ_AP018449.1"/>
</dbReference>
<evidence type="ECO:0000259" key="1">
    <source>
        <dbReference type="Pfam" id="PF09989"/>
    </source>
</evidence>
<dbReference type="KEGG" id="mana:MAMMFC1_03381"/>
<sequence>MSGIVHKPVVGLPRGLLYYYYGAAWVKFFESLGAQVIVSGPTTKETLDLGGVIDEVCLPLKVYFGHVFHLCRRVEYLFVPRIISVSPGQYTCPKLIGLPDLLRGNVPDLPELLSVDVSLKQGKGHLYQAVVNIGRRLGKSPWSCLQAWYRACSGKNRWEFYRNSSSPGMRLRIGLIGHSYLIHDPLISMGIIDKLTQLETDVITPAMISRRQANHAAGSLHKRIFWSYCHQLAGAALAMIEQPAVDGLIFMTSFSCGPDSLIGEIIKQRASAADVPFMLLSVDEHTADAGIVTRLEAFTDMLQRRKRD</sequence>
<gene>
    <name evidence="2" type="ORF">MAMMFC1_03381</name>
</gene>
<dbReference type="InterPro" id="IPR018709">
    <property type="entry name" value="CoA_activase_DUF2229"/>
</dbReference>
<dbReference type="Proteomes" id="UP000276437">
    <property type="component" value="Chromosome"/>
</dbReference>
<evidence type="ECO:0000313" key="2">
    <source>
        <dbReference type="EMBL" id="BBB92686.1"/>
    </source>
</evidence>
<dbReference type="Pfam" id="PF06050">
    <property type="entry name" value="HGD-D"/>
    <property type="match status" value="1"/>
</dbReference>
<dbReference type="InterPro" id="IPR010327">
    <property type="entry name" value="FldB/FldC_alpha/beta"/>
</dbReference>
<dbReference type="AlphaFoldDB" id="A0A348ANN8"/>
<accession>A0A348ANN8</accession>
<dbReference type="PANTHER" id="PTHR32329:SF2">
    <property type="entry name" value="BIFUNCTIONAL PROTEIN [INCLUDES 2-HYDROXYACYL-COA DEHYDRATASE (N-TER) AND ITS ACTIVATOR DOMAIN (C_TERM)"/>
    <property type="match status" value="1"/>
</dbReference>
<protein>
    <recommendedName>
        <fullName evidence="1">DUF2229 domain-containing protein</fullName>
    </recommendedName>
</protein>
<dbReference type="EMBL" id="AP018449">
    <property type="protein sequence ID" value="BBB92686.1"/>
    <property type="molecule type" value="Genomic_DNA"/>
</dbReference>
<dbReference type="Pfam" id="PF09989">
    <property type="entry name" value="DUF2229"/>
    <property type="match status" value="1"/>
</dbReference>
<reference evidence="2 3" key="1">
    <citation type="journal article" date="2018" name="Int. J. Syst. Evol. Microbiol.">
        <title>Methylomusa anaerophila gen. nov., sp. nov., an anaerobic methanol-utilizing bacterium isolated from a microbial fuel cell.</title>
        <authorList>
            <person name="Amano N."/>
            <person name="Yamamuro A."/>
            <person name="Miyahara M."/>
            <person name="Kouzuma A."/>
            <person name="Abe T."/>
            <person name="Watanabe K."/>
        </authorList>
    </citation>
    <scope>NUCLEOTIDE SEQUENCE [LARGE SCALE GENOMIC DNA]</scope>
    <source>
        <strain evidence="2 3">MMFC1</strain>
    </source>
</reference>
<proteinExistence type="predicted"/>